<keyword evidence="4" id="KW-1185">Reference proteome</keyword>
<protein>
    <submittedName>
        <fullName evidence="3">7682_t:CDS:1</fullName>
    </submittedName>
</protein>
<keyword evidence="2" id="KW-0472">Membrane</keyword>
<evidence type="ECO:0000313" key="4">
    <source>
        <dbReference type="Proteomes" id="UP000789375"/>
    </source>
</evidence>
<evidence type="ECO:0000313" key="3">
    <source>
        <dbReference type="EMBL" id="CAG8484131.1"/>
    </source>
</evidence>
<keyword evidence="2" id="KW-1133">Transmembrane helix</keyword>
<reference evidence="3" key="1">
    <citation type="submission" date="2021-06" db="EMBL/GenBank/DDBJ databases">
        <authorList>
            <person name="Kallberg Y."/>
            <person name="Tangrot J."/>
            <person name="Rosling A."/>
        </authorList>
    </citation>
    <scope>NUCLEOTIDE SEQUENCE</scope>
    <source>
        <strain evidence="3">87-6 pot B 2015</strain>
    </source>
</reference>
<organism evidence="3 4">
    <name type="scientific">Funneliformis mosseae</name>
    <name type="common">Endomycorrhizal fungus</name>
    <name type="synonym">Glomus mosseae</name>
    <dbReference type="NCBI Taxonomy" id="27381"/>
    <lineage>
        <taxon>Eukaryota</taxon>
        <taxon>Fungi</taxon>
        <taxon>Fungi incertae sedis</taxon>
        <taxon>Mucoromycota</taxon>
        <taxon>Glomeromycotina</taxon>
        <taxon>Glomeromycetes</taxon>
        <taxon>Glomerales</taxon>
        <taxon>Glomeraceae</taxon>
        <taxon>Funneliformis</taxon>
    </lineage>
</organism>
<feature type="compositionally biased region" description="Basic and acidic residues" evidence="1">
    <location>
        <begin position="141"/>
        <end position="152"/>
    </location>
</feature>
<keyword evidence="2" id="KW-0812">Transmembrane</keyword>
<feature type="region of interest" description="Disordered" evidence="1">
    <location>
        <begin position="137"/>
        <end position="216"/>
    </location>
</feature>
<proteinExistence type="predicted"/>
<sequence length="246" mass="27031">MTEPVVYQTCQSTINCTYSIVSQICKEGWCIFECQSDADCISGGTCSSNVCNWSGKSTPPLLQETLSSPQDSNLYPDTTNSNGTSDGIFKLNSPFVLVIVIITLLVLVCAIVALLFFVFRRKRTAAASRGLKPLYLSSSSTKKDSREKDSRSVKKPPHQYDSTVMFESEDEGKEEPFEESYSEGAVGSAAIPPPRVPQRSQTMYGTSTPSTSMVELTSPLEPPIFQQHHFMAAEGNDPQQQPPHQQ</sequence>
<accession>A0A9N8WBH8</accession>
<evidence type="ECO:0000256" key="2">
    <source>
        <dbReference type="SAM" id="Phobius"/>
    </source>
</evidence>
<comment type="caution">
    <text evidence="3">The sequence shown here is derived from an EMBL/GenBank/DDBJ whole genome shotgun (WGS) entry which is preliminary data.</text>
</comment>
<gene>
    <name evidence="3" type="ORF">FMOSSE_LOCUS3182</name>
</gene>
<feature type="compositionally biased region" description="Acidic residues" evidence="1">
    <location>
        <begin position="167"/>
        <end position="181"/>
    </location>
</feature>
<dbReference type="EMBL" id="CAJVPP010000451">
    <property type="protein sequence ID" value="CAG8484131.1"/>
    <property type="molecule type" value="Genomic_DNA"/>
</dbReference>
<dbReference type="Proteomes" id="UP000789375">
    <property type="component" value="Unassembled WGS sequence"/>
</dbReference>
<feature type="compositionally biased region" description="Polar residues" evidence="1">
    <location>
        <begin position="198"/>
        <end position="215"/>
    </location>
</feature>
<name>A0A9N8WBH8_FUNMO</name>
<evidence type="ECO:0000256" key="1">
    <source>
        <dbReference type="SAM" id="MobiDB-lite"/>
    </source>
</evidence>
<feature type="transmembrane region" description="Helical" evidence="2">
    <location>
        <begin position="95"/>
        <end position="119"/>
    </location>
</feature>
<dbReference type="AlphaFoldDB" id="A0A9N8WBH8"/>